<keyword evidence="10" id="KW-1185">Reference proteome</keyword>
<comment type="subcellular location">
    <subcellularLocation>
        <location evidence="1">Cell membrane</location>
        <topology evidence="1">Multi-pass membrane protein</topology>
    </subcellularLocation>
</comment>
<evidence type="ECO:0000313" key="10">
    <source>
        <dbReference type="Proteomes" id="UP000199017"/>
    </source>
</evidence>
<evidence type="ECO:0000256" key="2">
    <source>
        <dbReference type="ARBA" id="ARBA00022448"/>
    </source>
</evidence>
<evidence type="ECO:0000256" key="3">
    <source>
        <dbReference type="ARBA" id="ARBA00022475"/>
    </source>
</evidence>
<protein>
    <submittedName>
        <fullName evidence="9">Major Facilitator Superfamily protein</fullName>
    </submittedName>
</protein>
<name>A0A1G8MGS7_9BACI</name>
<dbReference type="PROSITE" id="PS50850">
    <property type="entry name" value="MFS"/>
    <property type="match status" value="1"/>
</dbReference>
<evidence type="ECO:0000256" key="6">
    <source>
        <dbReference type="ARBA" id="ARBA00023136"/>
    </source>
</evidence>
<gene>
    <name evidence="9" type="ORF">SAMN05216352_11035</name>
</gene>
<keyword evidence="6 7" id="KW-0472">Membrane</keyword>
<dbReference type="OrthoDB" id="212436at2"/>
<evidence type="ECO:0000256" key="5">
    <source>
        <dbReference type="ARBA" id="ARBA00022989"/>
    </source>
</evidence>
<keyword evidence="2" id="KW-0813">Transport</keyword>
<dbReference type="InterPro" id="IPR050189">
    <property type="entry name" value="MFS_Efflux_Transporters"/>
</dbReference>
<sequence length="86" mass="9305">MSTNKYNNKLLLPVLALCSFLVGFDTIVTVPLIPTMVKDTNLPIDLGGLLVTSYAVAYAISAPIFGAISDRWGRKKMLLLGMSLFA</sequence>
<dbReference type="PANTHER" id="PTHR43124">
    <property type="entry name" value="PURINE EFFLUX PUMP PBUE"/>
    <property type="match status" value="1"/>
</dbReference>
<dbReference type="AlphaFoldDB" id="A0A1G8MGS7"/>
<keyword evidence="4 7" id="KW-0812">Transmembrane</keyword>
<dbReference type="InterPro" id="IPR036259">
    <property type="entry name" value="MFS_trans_sf"/>
</dbReference>
<evidence type="ECO:0000313" key="9">
    <source>
        <dbReference type="EMBL" id="SDI67082.1"/>
    </source>
</evidence>
<evidence type="ECO:0000256" key="7">
    <source>
        <dbReference type="SAM" id="Phobius"/>
    </source>
</evidence>
<dbReference type="GO" id="GO:0005886">
    <property type="term" value="C:plasma membrane"/>
    <property type="evidence" value="ECO:0007669"/>
    <property type="project" value="UniProtKB-SubCell"/>
</dbReference>
<dbReference type="Pfam" id="PF07690">
    <property type="entry name" value="MFS_1"/>
    <property type="match status" value="1"/>
</dbReference>
<accession>A0A1G8MGS7</accession>
<proteinExistence type="predicted"/>
<evidence type="ECO:0000256" key="4">
    <source>
        <dbReference type="ARBA" id="ARBA00022692"/>
    </source>
</evidence>
<feature type="transmembrane region" description="Helical" evidence="7">
    <location>
        <begin position="47"/>
        <end position="68"/>
    </location>
</feature>
<evidence type="ECO:0000259" key="8">
    <source>
        <dbReference type="PROSITE" id="PS50850"/>
    </source>
</evidence>
<organism evidence="9 10">
    <name type="scientific">Alteribacillus bidgolensis</name>
    <dbReference type="NCBI Taxonomy" id="930129"/>
    <lineage>
        <taxon>Bacteria</taxon>
        <taxon>Bacillati</taxon>
        <taxon>Bacillota</taxon>
        <taxon>Bacilli</taxon>
        <taxon>Bacillales</taxon>
        <taxon>Bacillaceae</taxon>
        <taxon>Alteribacillus</taxon>
    </lineage>
</organism>
<dbReference type="SUPFAM" id="SSF103473">
    <property type="entry name" value="MFS general substrate transporter"/>
    <property type="match status" value="1"/>
</dbReference>
<dbReference type="InterPro" id="IPR011701">
    <property type="entry name" value="MFS"/>
</dbReference>
<dbReference type="PANTHER" id="PTHR43124:SF3">
    <property type="entry name" value="CHLORAMPHENICOL EFFLUX PUMP RV0191"/>
    <property type="match status" value="1"/>
</dbReference>
<feature type="domain" description="Major facilitator superfamily (MFS) profile" evidence="8">
    <location>
        <begin position="11"/>
        <end position="86"/>
    </location>
</feature>
<dbReference type="Proteomes" id="UP000199017">
    <property type="component" value="Unassembled WGS sequence"/>
</dbReference>
<dbReference type="STRING" id="930129.SAMN05216352_11035"/>
<keyword evidence="5 7" id="KW-1133">Transmembrane helix</keyword>
<dbReference type="Gene3D" id="1.20.1250.20">
    <property type="entry name" value="MFS general substrate transporter like domains"/>
    <property type="match status" value="1"/>
</dbReference>
<dbReference type="InterPro" id="IPR020846">
    <property type="entry name" value="MFS_dom"/>
</dbReference>
<dbReference type="EMBL" id="FNDU01000010">
    <property type="protein sequence ID" value="SDI67082.1"/>
    <property type="molecule type" value="Genomic_DNA"/>
</dbReference>
<keyword evidence="3" id="KW-1003">Cell membrane</keyword>
<reference evidence="9 10" key="1">
    <citation type="submission" date="2016-10" db="EMBL/GenBank/DDBJ databases">
        <authorList>
            <person name="de Groot N.N."/>
        </authorList>
    </citation>
    <scope>NUCLEOTIDE SEQUENCE [LARGE SCALE GENOMIC DNA]</scope>
    <source>
        <strain evidence="10">P4B,CCM 7963,CECT 7998,DSM 25260,IBRC-M 10614,KCTC 13821</strain>
    </source>
</reference>
<evidence type="ECO:0000256" key="1">
    <source>
        <dbReference type="ARBA" id="ARBA00004651"/>
    </source>
</evidence>
<dbReference type="GO" id="GO:0022857">
    <property type="term" value="F:transmembrane transporter activity"/>
    <property type="evidence" value="ECO:0007669"/>
    <property type="project" value="InterPro"/>
</dbReference>